<accession>C9Y352</accession>
<organism evidence="1 2">
    <name type="scientific">Cronobacter turicensis (strain DSM 18703 / CCUG 55852 / LMG 23827 / z3032)</name>
    <dbReference type="NCBI Taxonomy" id="693216"/>
    <lineage>
        <taxon>Bacteria</taxon>
        <taxon>Pseudomonadati</taxon>
        <taxon>Pseudomonadota</taxon>
        <taxon>Gammaproteobacteria</taxon>
        <taxon>Enterobacterales</taxon>
        <taxon>Enterobacteriaceae</taxon>
        <taxon>Cronobacter</taxon>
    </lineage>
</organism>
<sequence>MPRGFFYNVELIIDGADALAGAAKKLPPAADTSGIVNSPEAA</sequence>
<dbReference type="PATRIC" id="fig|693216.3.peg.3884"/>
<dbReference type="AlphaFoldDB" id="C9Y352"/>
<evidence type="ECO:0000313" key="1">
    <source>
        <dbReference type="EMBL" id="CBA34418.1"/>
    </source>
</evidence>
<dbReference type="HOGENOM" id="CLU_210866_0_0_6"/>
<reference evidence="1 2" key="1">
    <citation type="journal article" date="2010" name="J. Bacteriol.">
        <title>Complete Genome Sequence of Cronobacter turicensis LMG 23827, a foodborne pathogen causing deaths in neonates.</title>
        <authorList>
            <person name="Stephan R."/>
            <person name="Lehner A."/>
            <person name="Tischler P."/>
            <person name="Rattei T."/>
        </authorList>
    </citation>
    <scope>NUCLEOTIDE SEQUENCE [LARGE SCALE GENOMIC DNA]</scope>
    <source>
        <strain evidence="2">DSM 18703 / CCUG 55852 / LMG 23827 / z3032</strain>
    </source>
</reference>
<gene>
    <name evidence="1" type="ordered locus">Ctu_40940</name>
</gene>
<protein>
    <submittedName>
        <fullName evidence="1">Uncharacterized protein</fullName>
    </submittedName>
</protein>
<evidence type="ECO:0000313" key="2">
    <source>
        <dbReference type="Proteomes" id="UP000002069"/>
    </source>
</evidence>
<proteinExistence type="predicted"/>
<reference evidence="2" key="2">
    <citation type="journal article" date="2011" name="J. Bacteriol.">
        <title>Complete genome sequence of Cronobacter turicensis LMG 23827, a food-borne pathogen causing deaths in neonates.</title>
        <authorList>
            <person name="Stephan R."/>
            <person name="Lehner A."/>
            <person name="Tischler P."/>
            <person name="Rattei T."/>
        </authorList>
    </citation>
    <scope>NUCLEOTIDE SEQUENCE [LARGE SCALE GENOMIC DNA]</scope>
    <source>
        <strain evidence="2">DSM 18703 / CCUG 55852 / LMG 23827 / z3032</strain>
    </source>
</reference>
<keyword evidence="2" id="KW-1185">Reference proteome</keyword>
<dbReference type="EMBL" id="FN543093">
    <property type="protein sequence ID" value="CBA34418.1"/>
    <property type="molecule type" value="Genomic_DNA"/>
</dbReference>
<dbReference type="KEGG" id="ctu:CTU_40940"/>
<dbReference type="Proteomes" id="UP000002069">
    <property type="component" value="Chromosome"/>
</dbReference>
<name>C9Y352_CROTZ</name>